<dbReference type="Proteomes" id="UP001501578">
    <property type="component" value="Unassembled WGS sequence"/>
</dbReference>
<evidence type="ECO:0000313" key="2">
    <source>
        <dbReference type="Proteomes" id="UP001501578"/>
    </source>
</evidence>
<name>A0ABN1Q097_9ACTN</name>
<dbReference type="EMBL" id="BAAAHQ010000023">
    <property type="protein sequence ID" value="GAA0935793.1"/>
    <property type="molecule type" value="Genomic_DNA"/>
</dbReference>
<sequence length="83" mass="9625">MLHGRFTIVCSPSFLERLPPDPVPHDLLEHRLMYEFSLGHLIRWFEAAGVHRPDPPRAEQVDDSHTLVFMTWLMSEVAADPYV</sequence>
<accession>A0ABN1Q097</accession>
<proteinExistence type="predicted"/>
<dbReference type="RefSeq" id="WP_343951828.1">
    <property type="nucleotide sequence ID" value="NZ_BAAAHQ010000023.1"/>
</dbReference>
<protein>
    <submittedName>
        <fullName evidence="1">Uncharacterized protein</fullName>
    </submittedName>
</protein>
<evidence type="ECO:0000313" key="1">
    <source>
        <dbReference type="EMBL" id="GAA0935793.1"/>
    </source>
</evidence>
<keyword evidence="2" id="KW-1185">Reference proteome</keyword>
<gene>
    <name evidence="1" type="ORF">GCM10009560_44110</name>
</gene>
<dbReference type="Gene3D" id="3.40.190.10">
    <property type="entry name" value="Periplasmic binding protein-like II"/>
    <property type="match status" value="1"/>
</dbReference>
<reference evidence="1 2" key="1">
    <citation type="journal article" date="2019" name="Int. J. Syst. Evol. Microbiol.">
        <title>The Global Catalogue of Microorganisms (GCM) 10K type strain sequencing project: providing services to taxonomists for standard genome sequencing and annotation.</title>
        <authorList>
            <consortium name="The Broad Institute Genomics Platform"/>
            <consortium name="The Broad Institute Genome Sequencing Center for Infectious Disease"/>
            <person name="Wu L."/>
            <person name="Ma J."/>
        </authorList>
    </citation>
    <scope>NUCLEOTIDE SEQUENCE [LARGE SCALE GENOMIC DNA]</scope>
    <source>
        <strain evidence="1 2">JCM 11136</strain>
    </source>
</reference>
<comment type="caution">
    <text evidence="1">The sequence shown here is derived from an EMBL/GenBank/DDBJ whole genome shotgun (WGS) entry which is preliminary data.</text>
</comment>
<organism evidence="1 2">
    <name type="scientific">Nonomuraea longicatena</name>
    <dbReference type="NCBI Taxonomy" id="83682"/>
    <lineage>
        <taxon>Bacteria</taxon>
        <taxon>Bacillati</taxon>
        <taxon>Actinomycetota</taxon>
        <taxon>Actinomycetes</taxon>
        <taxon>Streptosporangiales</taxon>
        <taxon>Streptosporangiaceae</taxon>
        <taxon>Nonomuraea</taxon>
    </lineage>
</organism>